<comment type="caution">
    <text evidence="1">The sequence shown here is derived from an EMBL/GenBank/DDBJ whole genome shotgun (WGS) entry which is preliminary data.</text>
</comment>
<gene>
    <name evidence="1" type="ORF">HJG63_008842</name>
</gene>
<evidence type="ECO:0000313" key="1">
    <source>
        <dbReference type="EMBL" id="KAF6418834.1"/>
    </source>
</evidence>
<protein>
    <submittedName>
        <fullName evidence="1">Uncharacterized protein</fullName>
    </submittedName>
</protein>
<dbReference type="EMBL" id="JACASE010000013">
    <property type="protein sequence ID" value="KAF6418834.1"/>
    <property type="molecule type" value="Genomic_DNA"/>
</dbReference>
<name>A0A7J8D6F1_ROUAE</name>
<dbReference type="Proteomes" id="UP000593571">
    <property type="component" value="Unassembled WGS sequence"/>
</dbReference>
<evidence type="ECO:0000313" key="2">
    <source>
        <dbReference type="Proteomes" id="UP000593571"/>
    </source>
</evidence>
<organism evidence="1 2">
    <name type="scientific">Rousettus aegyptiacus</name>
    <name type="common">Egyptian fruit bat</name>
    <name type="synonym">Pteropus aegyptiacus</name>
    <dbReference type="NCBI Taxonomy" id="9407"/>
    <lineage>
        <taxon>Eukaryota</taxon>
        <taxon>Metazoa</taxon>
        <taxon>Chordata</taxon>
        <taxon>Craniata</taxon>
        <taxon>Vertebrata</taxon>
        <taxon>Euteleostomi</taxon>
        <taxon>Mammalia</taxon>
        <taxon>Eutheria</taxon>
        <taxon>Laurasiatheria</taxon>
        <taxon>Chiroptera</taxon>
        <taxon>Yinpterochiroptera</taxon>
        <taxon>Pteropodoidea</taxon>
        <taxon>Pteropodidae</taxon>
        <taxon>Rousettinae</taxon>
        <taxon>Rousettus</taxon>
    </lineage>
</organism>
<accession>A0A7J8D6F1</accession>
<sequence length="136" mass="15290">MLSHRTSFDCYCDLVKHTGQAFFLLRVEEINFSKAAHHHSWEKPRVGHGPSSHFVLAGLEDLSHVRVSEAIRPRAVAEPGRPGVRAPAPCEVWEAGCRVSRLLPISHPEGRIRHGLWFLDATAVLSRPHSCPFPFR</sequence>
<dbReference type="AlphaFoldDB" id="A0A7J8D6F1"/>
<keyword evidence="2" id="KW-1185">Reference proteome</keyword>
<proteinExistence type="predicted"/>
<reference evidence="1 2" key="1">
    <citation type="journal article" date="2020" name="Nature">
        <title>Six reference-quality genomes reveal evolution of bat adaptations.</title>
        <authorList>
            <person name="Jebb D."/>
            <person name="Huang Z."/>
            <person name="Pippel M."/>
            <person name="Hughes G.M."/>
            <person name="Lavrichenko K."/>
            <person name="Devanna P."/>
            <person name="Winkler S."/>
            <person name="Jermiin L.S."/>
            <person name="Skirmuntt E.C."/>
            <person name="Katzourakis A."/>
            <person name="Burkitt-Gray L."/>
            <person name="Ray D.A."/>
            <person name="Sullivan K.A.M."/>
            <person name="Roscito J.G."/>
            <person name="Kirilenko B.M."/>
            <person name="Davalos L.M."/>
            <person name="Corthals A.P."/>
            <person name="Power M.L."/>
            <person name="Jones G."/>
            <person name="Ransome R.D."/>
            <person name="Dechmann D.K.N."/>
            <person name="Locatelli A.G."/>
            <person name="Puechmaille S.J."/>
            <person name="Fedrigo O."/>
            <person name="Jarvis E.D."/>
            <person name="Hiller M."/>
            <person name="Vernes S.C."/>
            <person name="Myers E.W."/>
            <person name="Teeling E.C."/>
        </authorList>
    </citation>
    <scope>NUCLEOTIDE SEQUENCE [LARGE SCALE GENOMIC DNA]</scope>
    <source>
        <strain evidence="1">MRouAeg1</strain>
        <tissue evidence="1">Muscle</tissue>
    </source>
</reference>